<evidence type="ECO:0000313" key="1">
    <source>
        <dbReference type="EMBL" id="QHS01726.1"/>
    </source>
</evidence>
<protein>
    <submittedName>
        <fullName evidence="1">Uncharacterized protein</fullName>
    </submittedName>
</protein>
<accession>A0A6B9XYJ7</accession>
<sequence length="99" mass="11113">MNPFDNKEKISNTPEMKALFKELRGITAKICLQYAEEKGEALNMDHVHRSIHAATDFDIIMFKINAAAQLAQQPETSLPMSERIAIAGHEAYKKVIEIG</sequence>
<keyword evidence="2" id="KW-1185">Reference proteome</keyword>
<dbReference type="EMBL" id="MN882610">
    <property type="protein sequence ID" value="QHS01726.1"/>
    <property type="molecule type" value="Genomic_DNA"/>
</dbReference>
<proteinExistence type="predicted"/>
<reference evidence="2" key="1">
    <citation type="submission" date="2019-12" db="EMBL/GenBank/DDBJ databases">
        <authorList>
            <person name="Wang K."/>
            <person name="Tamayo M.G."/>
            <person name="Penner T.V."/>
            <person name="Cook B.W.M."/>
            <person name="Court D.A."/>
            <person name="Theriault S.S."/>
        </authorList>
    </citation>
    <scope>NUCLEOTIDE SEQUENCE [LARGE SCALE GENOMIC DNA]</scope>
</reference>
<name>A0A6B9XYJ7_9CAUD</name>
<gene>
    <name evidence="1" type="ORF">CPT_CIP9_190</name>
</gene>
<evidence type="ECO:0000313" key="2">
    <source>
        <dbReference type="Proteomes" id="UP000465071"/>
    </source>
</evidence>
<dbReference type="Proteomes" id="UP000465071">
    <property type="component" value="Segment"/>
</dbReference>
<organism evidence="1 2">
    <name type="scientific">Enterobacter phage vB_EclM_CIP9</name>
    <dbReference type="NCBI Taxonomy" id="2696340"/>
    <lineage>
        <taxon>Viruses</taxon>
        <taxon>Duplodnaviria</taxon>
        <taxon>Heunggongvirae</taxon>
        <taxon>Uroviricota</taxon>
        <taxon>Caudoviricetes</taxon>
        <taxon>Pantevenvirales</taxon>
        <taxon>Straboviridae</taxon>
        <taxon>Tevenvirinae</taxon>
        <taxon>Kanagawavirus</taxon>
        <taxon>Kanagawavirus cipnine</taxon>
    </lineage>
</organism>